<feature type="repeat" description="TPR" evidence="1">
    <location>
        <begin position="700"/>
        <end position="733"/>
    </location>
</feature>
<evidence type="ECO:0000256" key="1">
    <source>
        <dbReference type="PROSITE-ProRule" id="PRU00339"/>
    </source>
</evidence>
<keyword evidence="2" id="KW-0812">Transmembrane</keyword>
<protein>
    <submittedName>
        <fullName evidence="3">DUF2723 domain-containing protein</fullName>
    </submittedName>
</protein>
<feature type="transmembrane region" description="Helical" evidence="2">
    <location>
        <begin position="68"/>
        <end position="88"/>
    </location>
</feature>
<evidence type="ECO:0000313" key="4">
    <source>
        <dbReference type="Proteomes" id="UP000265882"/>
    </source>
</evidence>
<keyword evidence="2" id="KW-0472">Membrane</keyword>
<feature type="transmembrane region" description="Helical" evidence="2">
    <location>
        <begin position="360"/>
        <end position="377"/>
    </location>
</feature>
<feature type="repeat" description="TPR" evidence="1">
    <location>
        <begin position="632"/>
        <end position="665"/>
    </location>
</feature>
<proteinExistence type="predicted"/>
<evidence type="ECO:0000313" key="3">
    <source>
        <dbReference type="EMBL" id="RJP21312.1"/>
    </source>
</evidence>
<dbReference type="Pfam" id="PF14559">
    <property type="entry name" value="TPR_19"/>
    <property type="match status" value="1"/>
</dbReference>
<feature type="transmembrane region" description="Helical" evidence="2">
    <location>
        <begin position="200"/>
        <end position="218"/>
    </location>
</feature>
<dbReference type="Proteomes" id="UP000265882">
    <property type="component" value="Unassembled WGS sequence"/>
</dbReference>
<dbReference type="InterPro" id="IPR052724">
    <property type="entry name" value="GT117_domain-containing"/>
</dbReference>
<gene>
    <name evidence="3" type="ORF">C4520_09870</name>
</gene>
<feature type="repeat" description="TPR" evidence="1">
    <location>
        <begin position="666"/>
        <end position="699"/>
    </location>
</feature>
<feature type="transmembrane region" description="Helical" evidence="2">
    <location>
        <begin position="273"/>
        <end position="292"/>
    </location>
</feature>
<dbReference type="PANTHER" id="PTHR16214">
    <property type="entry name" value="TRANSMEMBRANE PROTEIN 260"/>
    <property type="match status" value="1"/>
</dbReference>
<keyword evidence="1" id="KW-0802">TPR repeat</keyword>
<feature type="transmembrane region" description="Helical" evidence="2">
    <location>
        <begin position="100"/>
        <end position="119"/>
    </location>
</feature>
<feature type="transmembrane region" description="Helical" evidence="2">
    <location>
        <begin position="326"/>
        <end position="348"/>
    </location>
</feature>
<organism evidence="3 4">
    <name type="scientific">Abyssobacteria bacterium (strain SURF_5)</name>
    <dbReference type="NCBI Taxonomy" id="2093360"/>
    <lineage>
        <taxon>Bacteria</taxon>
        <taxon>Pseudomonadati</taxon>
        <taxon>Candidatus Hydrogenedentota</taxon>
        <taxon>Candidatus Abyssobacteria</taxon>
    </lineage>
</organism>
<dbReference type="InterPro" id="IPR019734">
    <property type="entry name" value="TPR_rpt"/>
</dbReference>
<dbReference type="EMBL" id="QZKU01000068">
    <property type="protein sequence ID" value="RJP21312.1"/>
    <property type="molecule type" value="Genomic_DNA"/>
</dbReference>
<reference evidence="3 4" key="1">
    <citation type="journal article" date="2017" name="ISME J.">
        <title>Energy and carbon metabolisms in a deep terrestrial subsurface fluid microbial community.</title>
        <authorList>
            <person name="Momper L."/>
            <person name="Jungbluth S.P."/>
            <person name="Lee M.D."/>
            <person name="Amend J.P."/>
        </authorList>
    </citation>
    <scope>NUCLEOTIDE SEQUENCE [LARGE SCALE GENOMIC DNA]</scope>
    <source>
        <strain evidence="3">SURF_5</strain>
    </source>
</reference>
<comment type="caution">
    <text evidence="3">The sequence shown here is derived from an EMBL/GenBank/DDBJ whole genome shotgun (WGS) entry which is preliminary data.</text>
</comment>
<name>A0A3A4NQK9_ABYX5</name>
<dbReference type="InterPro" id="IPR011990">
    <property type="entry name" value="TPR-like_helical_dom_sf"/>
</dbReference>
<dbReference type="Pfam" id="PF13432">
    <property type="entry name" value="TPR_16"/>
    <property type="match status" value="1"/>
</dbReference>
<dbReference type="Gene3D" id="1.25.40.10">
    <property type="entry name" value="Tetratricopeptide repeat domain"/>
    <property type="match status" value="1"/>
</dbReference>
<feature type="transmembrane region" description="Helical" evidence="2">
    <location>
        <begin position="299"/>
        <end position="320"/>
    </location>
</feature>
<dbReference type="SUPFAM" id="SSF48452">
    <property type="entry name" value="TPR-like"/>
    <property type="match status" value="1"/>
</dbReference>
<feature type="transmembrane region" description="Helical" evidence="2">
    <location>
        <begin position="7"/>
        <end position="29"/>
    </location>
</feature>
<sequence length="792" mass="89560">MKKFADAGSLAFLFPFLIYVLTLCPTVHWGDSGELITAAYTLGIPHPPGHPLYAILGKLFTLIPLGSIAYRVNLMSAFFGGISCYLLYRIACDRLEPSPWRIAAALSGTFFFAFSTTAWDQSTVAETTTLHVSFMMLLTLLAFRLTSGKIIWRNETYSLCLFSFLYGLSMTNHVAGVFFLPAFIYLFLSSYGKKILAPRLLGKMIAACFIGGLVYLYLPIRSLSDPPLDWGNPETWSNFWWVITARQFSDNLVKKVDILFLPVNVWKRVQDLLQQYTLVGCVFGLAGIPALLRRERRFLIFTCIVLVILCYIGLNSAFISAYFVPALALIGVIIAAGIQWVIEILGAVSERLKKVSSVALLQKSVCSLLAAGFVLPLKLHYGEMDRSDDYYAYRYGTQILNQLPQNTLLFTADGYALFTLWYLTFCENERPDIMIVNPTWLVGGPCLASQVLEQYPSVRMPDLEVIRANASQGETVGQRQLLAVQRILDENVKVRPVYWGLILNQLPFFDHLECRGLVYAYSETPIPVSEESIEEAKAYWDGELEMYRHHPEMERTALLNDIYPVELNNQGLIFEEHGRDDLARWFIERSLVFNPKYPLSRYNLGRLEARAGNYEEAVDQYHLALKEDPKLAVAYYNLGNALKHLQRLEEAFLAYQKAVRADDSHYQAMTALAQLYALIEQHEKAVEYFQEALEIEPEYAFALRGLASSYLDTDQMVEARNVLEKSLRLEPNSAPALFSLAKYDARIGDTDGAEKALRRSIEIGGDPFLENAASDEDLKMVVLRMPEAQVSK</sequence>
<feature type="transmembrane region" description="Helical" evidence="2">
    <location>
        <begin position="164"/>
        <end position="188"/>
    </location>
</feature>
<dbReference type="PROSITE" id="PS50005">
    <property type="entry name" value="TPR"/>
    <property type="match status" value="4"/>
</dbReference>
<dbReference type="AlphaFoldDB" id="A0A3A4NQK9"/>
<dbReference type="PANTHER" id="PTHR16214:SF3">
    <property type="entry name" value="TRANSMEMBRANE PROTEIN 260"/>
    <property type="match status" value="1"/>
</dbReference>
<keyword evidence="2" id="KW-1133">Transmembrane helix</keyword>
<dbReference type="InterPro" id="IPR021280">
    <property type="entry name" value="TMEM260-like"/>
</dbReference>
<dbReference type="SMART" id="SM00028">
    <property type="entry name" value="TPR"/>
    <property type="match status" value="6"/>
</dbReference>
<evidence type="ECO:0000256" key="2">
    <source>
        <dbReference type="SAM" id="Phobius"/>
    </source>
</evidence>
<feature type="repeat" description="TPR" evidence="1">
    <location>
        <begin position="598"/>
        <end position="631"/>
    </location>
</feature>
<dbReference type="Pfam" id="PF11028">
    <property type="entry name" value="TMEM260-like"/>
    <property type="match status" value="1"/>
</dbReference>
<dbReference type="PROSITE" id="PS50293">
    <property type="entry name" value="TPR_REGION"/>
    <property type="match status" value="1"/>
</dbReference>
<accession>A0A3A4NQK9</accession>